<name>A0A8T0IUU8_CERPU</name>
<keyword evidence="3" id="KW-1185">Reference proteome</keyword>
<keyword evidence="1" id="KW-0732">Signal</keyword>
<gene>
    <name evidence="2" type="ORF">KC19_2G094000</name>
</gene>
<organism evidence="2 3">
    <name type="scientific">Ceratodon purpureus</name>
    <name type="common">Fire moss</name>
    <name type="synonym">Dicranum purpureum</name>
    <dbReference type="NCBI Taxonomy" id="3225"/>
    <lineage>
        <taxon>Eukaryota</taxon>
        <taxon>Viridiplantae</taxon>
        <taxon>Streptophyta</taxon>
        <taxon>Embryophyta</taxon>
        <taxon>Bryophyta</taxon>
        <taxon>Bryophytina</taxon>
        <taxon>Bryopsida</taxon>
        <taxon>Dicranidae</taxon>
        <taxon>Pseudoditrichales</taxon>
        <taxon>Ditrichaceae</taxon>
        <taxon>Ceratodon</taxon>
    </lineage>
</organism>
<evidence type="ECO:0000256" key="1">
    <source>
        <dbReference type="SAM" id="SignalP"/>
    </source>
</evidence>
<sequence>MGTARRCIELWLAVLVFHALAVHAMAMAMAAPIPHQGQGGHVHAMTGHGSM</sequence>
<protein>
    <submittedName>
        <fullName evidence="2">Uncharacterized protein</fullName>
    </submittedName>
</protein>
<proteinExistence type="predicted"/>
<evidence type="ECO:0000313" key="3">
    <source>
        <dbReference type="Proteomes" id="UP000822688"/>
    </source>
</evidence>
<feature type="chain" id="PRO_5035899882" evidence="1">
    <location>
        <begin position="25"/>
        <end position="51"/>
    </location>
</feature>
<reference evidence="2" key="1">
    <citation type="submission" date="2020-06" db="EMBL/GenBank/DDBJ databases">
        <title>WGS assembly of Ceratodon purpureus strain R40.</title>
        <authorList>
            <person name="Carey S.B."/>
            <person name="Jenkins J."/>
            <person name="Shu S."/>
            <person name="Lovell J.T."/>
            <person name="Sreedasyam A."/>
            <person name="Maumus F."/>
            <person name="Tiley G.P."/>
            <person name="Fernandez-Pozo N."/>
            <person name="Barry K."/>
            <person name="Chen C."/>
            <person name="Wang M."/>
            <person name="Lipzen A."/>
            <person name="Daum C."/>
            <person name="Saski C.A."/>
            <person name="Payton A.C."/>
            <person name="Mcbreen J.C."/>
            <person name="Conrad R.E."/>
            <person name="Kollar L.M."/>
            <person name="Olsson S."/>
            <person name="Huttunen S."/>
            <person name="Landis J.B."/>
            <person name="Wickett N.J."/>
            <person name="Johnson M.G."/>
            <person name="Rensing S.A."/>
            <person name="Grimwood J."/>
            <person name="Schmutz J."/>
            <person name="Mcdaniel S.F."/>
        </authorList>
    </citation>
    <scope>NUCLEOTIDE SEQUENCE</scope>
    <source>
        <strain evidence="2">R40</strain>
    </source>
</reference>
<accession>A0A8T0IUU8</accession>
<comment type="caution">
    <text evidence="2">The sequence shown here is derived from an EMBL/GenBank/DDBJ whole genome shotgun (WGS) entry which is preliminary data.</text>
</comment>
<dbReference type="Proteomes" id="UP000822688">
    <property type="component" value="Chromosome 2"/>
</dbReference>
<dbReference type="AlphaFoldDB" id="A0A8T0IUU8"/>
<evidence type="ECO:0000313" key="2">
    <source>
        <dbReference type="EMBL" id="KAG0586481.1"/>
    </source>
</evidence>
<feature type="signal peptide" evidence="1">
    <location>
        <begin position="1"/>
        <end position="24"/>
    </location>
</feature>
<dbReference type="EMBL" id="CM026422">
    <property type="protein sequence ID" value="KAG0586481.1"/>
    <property type="molecule type" value="Genomic_DNA"/>
</dbReference>